<dbReference type="AlphaFoldDB" id="A0AAV0AP78"/>
<dbReference type="Proteomes" id="UP001153365">
    <property type="component" value="Unassembled WGS sequence"/>
</dbReference>
<feature type="transmembrane region" description="Helical" evidence="1">
    <location>
        <begin position="6"/>
        <end position="23"/>
    </location>
</feature>
<evidence type="ECO:0000313" key="3">
    <source>
        <dbReference type="Proteomes" id="UP001153365"/>
    </source>
</evidence>
<evidence type="ECO:0000313" key="2">
    <source>
        <dbReference type="EMBL" id="CAH7669572.1"/>
    </source>
</evidence>
<keyword evidence="1" id="KW-1133">Transmembrane helix</keyword>
<comment type="caution">
    <text evidence="2">The sequence shown here is derived from an EMBL/GenBank/DDBJ whole genome shotgun (WGS) entry which is preliminary data.</text>
</comment>
<protein>
    <submittedName>
        <fullName evidence="2">Expressed protein</fullName>
    </submittedName>
</protein>
<organism evidence="2 3">
    <name type="scientific">Phakopsora pachyrhizi</name>
    <name type="common">Asian soybean rust disease fungus</name>
    <dbReference type="NCBI Taxonomy" id="170000"/>
    <lineage>
        <taxon>Eukaryota</taxon>
        <taxon>Fungi</taxon>
        <taxon>Dikarya</taxon>
        <taxon>Basidiomycota</taxon>
        <taxon>Pucciniomycotina</taxon>
        <taxon>Pucciniomycetes</taxon>
        <taxon>Pucciniales</taxon>
        <taxon>Phakopsoraceae</taxon>
        <taxon>Phakopsora</taxon>
    </lineage>
</organism>
<keyword evidence="1" id="KW-0812">Transmembrane</keyword>
<sequence>MYDLLIYIFFFLCMLCVWVSGFIKLNHIRNQINFLGNKLIYVIIFNLILVLKLLKIL</sequence>
<accession>A0AAV0AP78</accession>
<gene>
    <name evidence="2" type="ORF">PPACK8108_LOCUS4209</name>
</gene>
<keyword evidence="1" id="KW-0472">Membrane</keyword>
<keyword evidence="3" id="KW-1185">Reference proteome</keyword>
<feature type="transmembrane region" description="Helical" evidence="1">
    <location>
        <begin position="35"/>
        <end position="54"/>
    </location>
</feature>
<reference evidence="2" key="1">
    <citation type="submission" date="2022-06" db="EMBL/GenBank/DDBJ databases">
        <authorList>
            <consortium name="SYNGENTA / RWTH Aachen University"/>
        </authorList>
    </citation>
    <scope>NUCLEOTIDE SEQUENCE</scope>
</reference>
<proteinExistence type="predicted"/>
<evidence type="ECO:0000256" key="1">
    <source>
        <dbReference type="SAM" id="Phobius"/>
    </source>
</evidence>
<name>A0AAV0AP78_PHAPC</name>
<dbReference type="EMBL" id="CALTRL010000765">
    <property type="protein sequence ID" value="CAH7669572.1"/>
    <property type="molecule type" value="Genomic_DNA"/>
</dbReference>